<dbReference type="GO" id="GO:0004553">
    <property type="term" value="F:hydrolase activity, hydrolyzing O-glycosyl compounds"/>
    <property type="evidence" value="ECO:0007669"/>
    <property type="project" value="InterPro"/>
</dbReference>
<keyword evidence="2 3" id="KW-0326">Glycosidase</keyword>
<accession>A0A916TIQ2</accession>
<feature type="domain" description="Glycoside hydrolase family 5" evidence="4">
    <location>
        <begin position="8"/>
        <end position="123"/>
    </location>
</feature>
<dbReference type="SUPFAM" id="SSF51445">
    <property type="entry name" value="(Trans)glycosidases"/>
    <property type="match status" value="1"/>
</dbReference>
<organism evidence="5 6">
    <name type="scientific">Gordonia jinhuaensis</name>
    <dbReference type="NCBI Taxonomy" id="1517702"/>
    <lineage>
        <taxon>Bacteria</taxon>
        <taxon>Bacillati</taxon>
        <taxon>Actinomycetota</taxon>
        <taxon>Actinomycetes</taxon>
        <taxon>Mycobacteriales</taxon>
        <taxon>Gordoniaceae</taxon>
        <taxon>Gordonia</taxon>
    </lineage>
</organism>
<evidence type="ECO:0000256" key="3">
    <source>
        <dbReference type="RuleBase" id="RU361153"/>
    </source>
</evidence>
<dbReference type="Proteomes" id="UP000621454">
    <property type="component" value="Unassembled WGS sequence"/>
</dbReference>
<evidence type="ECO:0000313" key="5">
    <source>
        <dbReference type="EMBL" id="GGB47323.1"/>
    </source>
</evidence>
<dbReference type="PANTHER" id="PTHR12631:SF10">
    <property type="entry name" value="BETA-XYLOSIDASE-LIKE PROTEIN-RELATED"/>
    <property type="match status" value="1"/>
</dbReference>
<reference evidence="5" key="2">
    <citation type="submission" date="2020-09" db="EMBL/GenBank/DDBJ databases">
        <authorList>
            <person name="Sun Q."/>
            <person name="Zhou Y."/>
        </authorList>
    </citation>
    <scope>NUCLEOTIDE SEQUENCE</scope>
    <source>
        <strain evidence="5">CGMCC 1.12827</strain>
    </source>
</reference>
<protein>
    <recommendedName>
        <fullName evidence="4">Glycoside hydrolase family 5 domain-containing protein</fullName>
    </recommendedName>
</protein>
<dbReference type="PANTHER" id="PTHR12631">
    <property type="entry name" value="ALPHA-L-IDURONIDASE"/>
    <property type="match status" value="1"/>
</dbReference>
<dbReference type="AlphaFoldDB" id="A0A916TIQ2"/>
<dbReference type="Pfam" id="PF00150">
    <property type="entry name" value="Cellulase"/>
    <property type="match status" value="1"/>
</dbReference>
<dbReference type="InterPro" id="IPR017853">
    <property type="entry name" value="GH"/>
</dbReference>
<keyword evidence="1 3" id="KW-0378">Hydrolase</keyword>
<sequence length="308" mass="34038">MGFGFSEGAAMWWLSTSDLSRELDGVKKTGAKWLRILVDWSKIETSRGSYNWSQLDAMISAASSRGLTVLANIMNTPTWARPSGSFLTAPPTDDTYLANFLRAFVGRYFWKVSYYEIWNEPNLLLFFGGANDPTRYTSMLKTAYTTIKCAQWWGTVIVAGMARSVSGLSPLTYYQKMYAAGARSYFDATAMHPYVYPSGISANPENAVSDTLAIRNLMVAKGDSNKKMWLTEIGAPTLPSVATGVTQTEQANEITSVLATAADYSWVGPAFIYSIRDYGTSPTDLEQHFGALYDYDWNIKSTGRALGL</sequence>
<dbReference type="InterPro" id="IPR051923">
    <property type="entry name" value="Glycosyl_Hydrolase_39"/>
</dbReference>
<dbReference type="InterPro" id="IPR001547">
    <property type="entry name" value="Glyco_hydro_5"/>
</dbReference>
<reference evidence="5" key="1">
    <citation type="journal article" date="2014" name="Int. J. Syst. Evol. Microbiol.">
        <title>Complete genome sequence of Corynebacterium casei LMG S-19264T (=DSM 44701T), isolated from a smear-ripened cheese.</title>
        <authorList>
            <consortium name="US DOE Joint Genome Institute (JGI-PGF)"/>
            <person name="Walter F."/>
            <person name="Albersmeier A."/>
            <person name="Kalinowski J."/>
            <person name="Ruckert C."/>
        </authorList>
    </citation>
    <scope>NUCLEOTIDE SEQUENCE</scope>
    <source>
        <strain evidence="5">CGMCC 1.12827</strain>
    </source>
</reference>
<proteinExistence type="inferred from homology"/>
<dbReference type="Gene3D" id="3.20.20.80">
    <property type="entry name" value="Glycosidases"/>
    <property type="match status" value="1"/>
</dbReference>
<evidence type="ECO:0000256" key="2">
    <source>
        <dbReference type="ARBA" id="ARBA00023295"/>
    </source>
</evidence>
<evidence type="ECO:0000256" key="1">
    <source>
        <dbReference type="ARBA" id="ARBA00022801"/>
    </source>
</evidence>
<evidence type="ECO:0000259" key="4">
    <source>
        <dbReference type="Pfam" id="PF00150"/>
    </source>
</evidence>
<name>A0A916TIQ2_9ACTN</name>
<comment type="caution">
    <text evidence="5">The sequence shown here is derived from an EMBL/GenBank/DDBJ whole genome shotgun (WGS) entry which is preliminary data.</text>
</comment>
<dbReference type="GO" id="GO:0000272">
    <property type="term" value="P:polysaccharide catabolic process"/>
    <property type="evidence" value="ECO:0007669"/>
    <property type="project" value="InterPro"/>
</dbReference>
<gene>
    <name evidence="5" type="ORF">GCM10011489_38190</name>
</gene>
<keyword evidence="6" id="KW-1185">Reference proteome</keyword>
<dbReference type="EMBL" id="BMGC01000056">
    <property type="protein sequence ID" value="GGB47323.1"/>
    <property type="molecule type" value="Genomic_DNA"/>
</dbReference>
<comment type="similarity">
    <text evidence="3">Belongs to the glycosyl hydrolase 5 (cellulase A) family.</text>
</comment>
<evidence type="ECO:0000313" key="6">
    <source>
        <dbReference type="Proteomes" id="UP000621454"/>
    </source>
</evidence>